<gene>
    <name evidence="1" type="ORF">kuste2454</name>
</gene>
<dbReference type="AlphaFoldDB" id="Q1Q6K2"/>
<organism evidence="1">
    <name type="scientific">Kuenenia stuttgartiensis</name>
    <dbReference type="NCBI Taxonomy" id="174633"/>
    <lineage>
        <taxon>Bacteria</taxon>
        <taxon>Pseudomonadati</taxon>
        <taxon>Planctomycetota</taxon>
        <taxon>Candidatus Brocadiia</taxon>
        <taxon>Candidatus Brocadiales</taxon>
        <taxon>Candidatus Brocadiaceae</taxon>
        <taxon>Candidatus Kuenenia</taxon>
    </lineage>
</organism>
<dbReference type="EMBL" id="CT573071">
    <property type="protein sequence ID" value="CAJ73201.1"/>
    <property type="molecule type" value="Genomic_DNA"/>
</dbReference>
<protein>
    <submittedName>
        <fullName evidence="1">Uncharacterized protein</fullName>
    </submittedName>
</protein>
<proteinExistence type="predicted"/>
<accession>Q1Q6K2</accession>
<evidence type="ECO:0000313" key="1">
    <source>
        <dbReference type="EMBL" id="CAJ73201.1"/>
    </source>
</evidence>
<name>Q1Q6K2_KUEST</name>
<sequence length="54" mass="6047">MPVKGGITDYTMRIFSSVLIWYAKKCLYISWCKSIPSIGRSGGSERGRKPHGRA</sequence>
<reference evidence="1" key="1">
    <citation type="journal article" date="2006" name="Nature">
        <title>Deciphering the evolution and metabolism of an anammox bacterium from a community genome.</title>
        <authorList>
            <person name="Strous M."/>
            <person name="Pelletier E."/>
            <person name="Mangenot S."/>
            <person name="Rattei T."/>
            <person name="Lehner A."/>
            <person name="Taylor M.W."/>
            <person name="Horn M."/>
            <person name="Daims H."/>
            <person name="Bartol-Mavel D."/>
            <person name="Wincker P."/>
            <person name="Barbe V."/>
            <person name="Fonknechten N."/>
            <person name="Vallenet D."/>
            <person name="Segurens B."/>
            <person name="Schenowitz-Truong C."/>
            <person name="Medigue C."/>
            <person name="Collingro A."/>
            <person name="Snel B."/>
            <person name="Dutilh B.E."/>
            <person name="OpDenCamp H.J.M."/>
            <person name="vanDerDrift C."/>
            <person name="Cirpus I."/>
            <person name="vanDePas-Schoonen K.T."/>
            <person name="Harhangi H.R."/>
            <person name="vanNiftrik L."/>
            <person name="Schmid M."/>
            <person name="Keltjens J."/>
            <person name="vanDeVossenberg J."/>
            <person name="Kartal B."/>
            <person name="Meier H."/>
            <person name="Frishman D."/>
            <person name="Huynen M.A."/>
            <person name="Mewes H."/>
            <person name="Weissenbach J."/>
            <person name="Jetten M.S.M."/>
            <person name="Wagner M."/>
            <person name="LePaslier D."/>
        </authorList>
    </citation>
    <scope>NUCLEOTIDE SEQUENCE</scope>
</reference>
<reference evidence="1" key="2">
    <citation type="submission" date="2006-01" db="EMBL/GenBank/DDBJ databases">
        <authorList>
            <person name="Genoscope"/>
        </authorList>
    </citation>
    <scope>NUCLEOTIDE SEQUENCE</scope>
</reference>